<comment type="subcellular location">
    <subcellularLocation>
        <location evidence="5 7">Cytoplasm</location>
    </subcellularLocation>
</comment>
<feature type="binding site" evidence="5">
    <location>
        <position position="156"/>
    </location>
    <ligand>
        <name>AMP</name>
        <dbReference type="ChEBI" id="CHEBI:456215"/>
    </ligand>
</feature>
<keyword evidence="4 5" id="KW-0418">Kinase</keyword>
<feature type="region of interest" description="NMP" evidence="5">
    <location>
        <begin position="30"/>
        <end position="59"/>
    </location>
</feature>
<dbReference type="Pfam" id="PF05191">
    <property type="entry name" value="ADK_lid"/>
    <property type="match status" value="1"/>
</dbReference>
<keyword evidence="3 5" id="KW-0547">Nucleotide-binding</keyword>
<feature type="domain" description="Adenylate kinase active site lid" evidence="8">
    <location>
        <begin position="123"/>
        <end position="158"/>
    </location>
</feature>
<dbReference type="Pfam" id="PF00406">
    <property type="entry name" value="ADK"/>
    <property type="match status" value="1"/>
</dbReference>
<keyword evidence="2 5" id="KW-0545">Nucleotide biosynthesis</keyword>
<feature type="binding site" evidence="5">
    <location>
        <begin position="85"/>
        <end position="88"/>
    </location>
    <ligand>
        <name>AMP</name>
        <dbReference type="ChEBI" id="CHEBI:456215"/>
    </ligand>
</feature>
<dbReference type="OrthoDB" id="9805030at2"/>
<feature type="binding site" evidence="5">
    <location>
        <position position="200"/>
    </location>
    <ligand>
        <name>ATP</name>
        <dbReference type="ChEBI" id="CHEBI:30616"/>
    </ligand>
</feature>
<evidence type="ECO:0000256" key="4">
    <source>
        <dbReference type="ARBA" id="ARBA00022777"/>
    </source>
</evidence>
<feature type="region of interest" description="LID" evidence="5">
    <location>
        <begin position="122"/>
        <end position="159"/>
    </location>
</feature>
<feature type="binding site" evidence="5">
    <location>
        <begin position="132"/>
        <end position="133"/>
    </location>
    <ligand>
        <name>ATP</name>
        <dbReference type="ChEBI" id="CHEBI:30616"/>
    </ligand>
</feature>
<organism evidence="9 10">
    <name type="scientific">Buchnera aphidicola</name>
    <name type="common">Nipponaphis monzeni</name>
    <dbReference type="NCBI Taxonomy" id="2495405"/>
    <lineage>
        <taxon>Bacteria</taxon>
        <taxon>Pseudomonadati</taxon>
        <taxon>Pseudomonadota</taxon>
        <taxon>Gammaproteobacteria</taxon>
        <taxon>Enterobacterales</taxon>
        <taxon>Erwiniaceae</taxon>
        <taxon>Buchnera</taxon>
    </lineage>
</organism>
<dbReference type="GO" id="GO:0005737">
    <property type="term" value="C:cytoplasm"/>
    <property type="evidence" value="ECO:0007669"/>
    <property type="project" value="UniProtKB-SubCell"/>
</dbReference>
<dbReference type="EC" id="2.7.4.3" evidence="5 7"/>
<keyword evidence="1 5" id="KW-0808">Transferase</keyword>
<dbReference type="PROSITE" id="PS00113">
    <property type="entry name" value="ADENYLATE_KINASE"/>
    <property type="match status" value="1"/>
</dbReference>
<evidence type="ECO:0000256" key="5">
    <source>
        <dbReference type="HAMAP-Rule" id="MF_00235"/>
    </source>
</evidence>
<dbReference type="GO" id="GO:0004017">
    <property type="term" value="F:AMP kinase activity"/>
    <property type="evidence" value="ECO:0007669"/>
    <property type="project" value="UniProtKB-UniRule"/>
</dbReference>
<dbReference type="NCBIfam" id="TIGR01351">
    <property type="entry name" value="adk"/>
    <property type="match status" value="1"/>
</dbReference>
<comment type="caution">
    <text evidence="5">Lacks conserved residue(s) required for the propagation of feature annotation.</text>
</comment>
<dbReference type="Gene3D" id="3.40.50.300">
    <property type="entry name" value="P-loop containing nucleotide triphosphate hydrolases"/>
    <property type="match status" value="1"/>
</dbReference>
<dbReference type="RefSeq" id="WP_158345105.1">
    <property type="nucleotide sequence ID" value="NZ_AP019379.1"/>
</dbReference>
<evidence type="ECO:0000256" key="6">
    <source>
        <dbReference type="RuleBase" id="RU003330"/>
    </source>
</evidence>
<comment type="function">
    <text evidence="5">Catalyzes the reversible transfer of the terminal phosphate group between ATP and AMP. Plays an important role in cellular energy homeostasis and in adenine nucleotide metabolism.</text>
</comment>
<proteinExistence type="inferred from homology"/>
<dbReference type="InterPro" id="IPR000850">
    <property type="entry name" value="Adenylat/UMP-CMP_kin"/>
</dbReference>
<dbReference type="InterPro" id="IPR033690">
    <property type="entry name" value="Adenylat_kinase_CS"/>
</dbReference>
<evidence type="ECO:0000256" key="3">
    <source>
        <dbReference type="ARBA" id="ARBA00022741"/>
    </source>
</evidence>
<evidence type="ECO:0000256" key="2">
    <source>
        <dbReference type="ARBA" id="ARBA00022727"/>
    </source>
</evidence>
<dbReference type="SUPFAM" id="SSF52540">
    <property type="entry name" value="P-loop containing nucleoside triphosphate hydrolases"/>
    <property type="match status" value="1"/>
</dbReference>
<dbReference type="InterPro" id="IPR006259">
    <property type="entry name" value="Adenyl_kin_sub"/>
</dbReference>
<keyword evidence="5" id="KW-0963">Cytoplasm</keyword>
<evidence type="ECO:0000313" key="10">
    <source>
        <dbReference type="Proteomes" id="UP000317544"/>
    </source>
</evidence>
<comment type="catalytic activity">
    <reaction evidence="5 7">
        <text>AMP + ATP = 2 ADP</text>
        <dbReference type="Rhea" id="RHEA:12973"/>
        <dbReference type="ChEBI" id="CHEBI:30616"/>
        <dbReference type="ChEBI" id="CHEBI:456215"/>
        <dbReference type="ChEBI" id="CHEBI:456216"/>
        <dbReference type="EC" id="2.7.4.3"/>
    </reaction>
</comment>
<comment type="domain">
    <text evidence="5">Consists of three domains, a large central CORE domain and two small peripheral domains, NMPbind and LID, which undergo movements during catalysis. The LID domain closes over the site of phosphoryl transfer upon ATP binding. Assembling and dissambling the active center during each catalytic cycle provides an effective means to prevent ATP hydrolysis.</text>
</comment>
<dbReference type="PANTHER" id="PTHR23359">
    <property type="entry name" value="NUCLEOTIDE KINASE"/>
    <property type="match status" value="1"/>
</dbReference>
<dbReference type="InterPro" id="IPR027417">
    <property type="entry name" value="P-loop_NTPase"/>
</dbReference>
<comment type="subunit">
    <text evidence="5 7">Monomer.</text>
</comment>
<name>A0A455TAH4_9GAMM</name>
<dbReference type="PRINTS" id="PR00094">
    <property type="entry name" value="ADENYLTKNASE"/>
</dbReference>
<dbReference type="EMBL" id="AP019379">
    <property type="protein sequence ID" value="BBI01367.1"/>
    <property type="molecule type" value="Genomic_DNA"/>
</dbReference>
<dbReference type="FunFam" id="3.40.50.300:FF:000106">
    <property type="entry name" value="Adenylate kinase mitochondrial"/>
    <property type="match status" value="1"/>
</dbReference>
<dbReference type="Proteomes" id="UP000317544">
    <property type="component" value="Chromosome"/>
</dbReference>
<feature type="binding site" evidence="5">
    <location>
        <position position="92"/>
    </location>
    <ligand>
        <name>AMP</name>
        <dbReference type="ChEBI" id="CHEBI:456215"/>
    </ligand>
</feature>
<evidence type="ECO:0000313" key="9">
    <source>
        <dbReference type="EMBL" id="BBI01367.1"/>
    </source>
</evidence>
<feature type="binding site" evidence="5">
    <location>
        <begin position="10"/>
        <end position="15"/>
    </location>
    <ligand>
        <name>ATP</name>
        <dbReference type="ChEBI" id="CHEBI:30616"/>
    </ligand>
</feature>
<sequence length="217" mass="25494">MRIIMLGPPGSGKGTQSNFITKKYNITKISIGDILRNAFKKNKNFQNYITKQINQGKLVADNIVYDLLKKRILKKDCKNGFLLDGFPRNLKQAYMLTKEKIHIEYVIELLVSTYVLKDRIKNRMIHVPSGRIYHTVYNPPKKLGFDDITGEILSIRKDDTNKILQLRLKEYKSNIQLLTKYYLKQSKKKYLKYFKINGNNNIQRINHEINIVLKKNN</sequence>
<dbReference type="InterPro" id="IPR007862">
    <property type="entry name" value="Adenylate_kinase_lid-dom"/>
</dbReference>
<keyword evidence="10" id="KW-1185">Reference proteome</keyword>
<dbReference type="AlphaFoldDB" id="A0A455TAH4"/>
<feature type="binding site" evidence="5">
    <location>
        <position position="123"/>
    </location>
    <ligand>
        <name>ATP</name>
        <dbReference type="ChEBI" id="CHEBI:30616"/>
    </ligand>
</feature>
<protein>
    <recommendedName>
        <fullName evidence="5 7">Adenylate kinase</fullName>
        <shortName evidence="5">AK</shortName>
        <ecNumber evidence="5 7">2.7.4.3</ecNumber>
    </recommendedName>
    <alternativeName>
        <fullName evidence="5">ATP-AMP transphosphorylase</fullName>
    </alternativeName>
    <alternativeName>
        <fullName evidence="5">ATP:AMP phosphotransferase</fullName>
    </alternativeName>
    <alternativeName>
        <fullName evidence="5">Adenylate monophosphate kinase</fullName>
    </alternativeName>
</protein>
<evidence type="ECO:0000256" key="7">
    <source>
        <dbReference type="RuleBase" id="RU003331"/>
    </source>
</evidence>
<feature type="binding site" evidence="5">
    <location>
        <position position="167"/>
    </location>
    <ligand>
        <name>AMP</name>
        <dbReference type="ChEBI" id="CHEBI:456215"/>
    </ligand>
</feature>
<feature type="binding site" evidence="5">
    <location>
        <begin position="57"/>
        <end position="59"/>
    </location>
    <ligand>
        <name>AMP</name>
        <dbReference type="ChEBI" id="CHEBI:456215"/>
    </ligand>
</feature>
<reference evidence="9 10" key="1">
    <citation type="journal article" date="2019" name="Proc. Natl. Acad. Sci. U.S.A.">
        <title>Exaggeration and cooption of innate immunity for social defense.</title>
        <authorList>
            <person name="Kutsukake M."/>
            <person name="Moriyama M."/>
            <person name="Shigenobu S."/>
            <person name="Meng X.-Y."/>
            <person name="Nikoh N."/>
            <person name="Noda C."/>
            <person name="Kobayashi S."/>
            <person name="Fukatsu T."/>
        </authorList>
    </citation>
    <scope>NUCLEOTIDE SEQUENCE [LARGE SCALE GENOMIC DNA]</scope>
    <source>
        <strain evidence="9 10">Nmo</strain>
    </source>
</reference>
<feature type="binding site" evidence="5">
    <location>
        <position position="36"/>
    </location>
    <ligand>
        <name>AMP</name>
        <dbReference type="ChEBI" id="CHEBI:456215"/>
    </ligand>
</feature>
<accession>A0A455TAH4</accession>
<dbReference type="GO" id="GO:0044209">
    <property type="term" value="P:AMP salvage"/>
    <property type="evidence" value="ECO:0007669"/>
    <property type="project" value="UniProtKB-UniRule"/>
</dbReference>
<gene>
    <name evidence="5 9" type="primary">adk</name>
    <name evidence="9" type="ORF">BUCNMO_365</name>
</gene>
<comment type="similarity">
    <text evidence="5 6">Belongs to the adenylate kinase family.</text>
</comment>
<dbReference type="HAMAP" id="MF_00235">
    <property type="entry name" value="Adenylate_kinase_Adk"/>
    <property type="match status" value="1"/>
</dbReference>
<dbReference type="CDD" id="cd01428">
    <property type="entry name" value="ADK"/>
    <property type="match status" value="1"/>
</dbReference>
<dbReference type="GO" id="GO:0005524">
    <property type="term" value="F:ATP binding"/>
    <property type="evidence" value="ECO:0007669"/>
    <property type="project" value="UniProtKB-UniRule"/>
</dbReference>
<evidence type="ECO:0000259" key="8">
    <source>
        <dbReference type="Pfam" id="PF05191"/>
    </source>
</evidence>
<dbReference type="UniPathway" id="UPA00588">
    <property type="reaction ID" value="UER00649"/>
</dbReference>
<evidence type="ECO:0000256" key="1">
    <source>
        <dbReference type="ARBA" id="ARBA00022679"/>
    </source>
</evidence>
<keyword evidence="5 7" id="KW-0067">ATP-binding</keyword>
<comment type="pathway">
    <text evidence="5">Purine metabolism; AMP biosynthesis via salvage pathway; AMP from ADP: step 1/1.</text>
</comment>